<dbReference type="Proteomes" id="UP000499080">
    <property type="component" value="Unassembled WGS sequence"/>
</dbReference>
<accession>A0A4Y2IJ77</accession>
<protein>
    <submittedName>
        <fullName evidence="1">Uncharacterized protein</fullName>
    </submittedName>
</protein>
<reference evidence="1 2" key="1">
    <citation type="journal article" date="2019" name="Sci. Rep.">
        <title>Orb-weaving spider Araneus ventricosus genome elucidates the spidroin gene catalogue.</title>
        <authorList>
            <person name="Kono N."/>
            <person name="Nakamura H."/>
            <person name="Ohtoshi R."/>
            <person name="Moran D.A.P."/>
            <person name="Shinohara A."/>
            <person name="Yoshida Y."/>
            <person name="Fujiwara M."/>
            <person name="Mori M."/>
            <person name="Tomita M."/>
            <person name="Arakawa K."/>
        </authorList>
    </citation>
    <scope>NUCLEOTIDE SEQUENCE [LARGE SCALE GENOMIC DNA]</scope>
</reference>
<gene>
    <name evidence="1" type="ORF">AVEN_22167_1</name>
</gene>
<sequence>MKEWCFRSGTQTTKTREWGAIKSTVWSISVVSVTMMGMGRRNSKGCLTRVKWFKVQRQKEVVSLAAGRGVRDTGEVKRKSTKDVTVKNCLIKFKAL</sequence>
<proteinExistence type="predicted"/>
<dbReference type="AlphaFoldDB" id="A0A4Y2IJ77"/>
<organism evidence="1 2">
    <name type="scientific">Araneus ventricosus</name>
    <name type="common">Orbweaver spider</name>
    <name type="synonym">Epeira ventricosa</name>
    <dbReference type="NCBI Taxonomy" id="182803"/>
    <lineage>
        <taxon>Eukaryota</taxon>
        <taxon>Metazoa</taxon>
        <taxon>Ecdysozoa</taxon>
        <taxon>Arthropoda</taxon>
        <taxon>Chelicerata</taxon>
        <taxon>Arachnida</taxon>
        <taxon>Araneae</taxon>
        <taxon>Araneomorphae</taxon>
        <taxon>Entelegynae</taxon>
        <taxon>Araneoidea</taxon>
        <taxon>Araneidae</taxon>
        <taxon>Araneus</taxon>
    </lineage>
</organism>
<evidence type="ECO:0000313" key="2">
    <source>
        <dbReference type="Proteomes" id="UP000499080"/>
    </source>
</evidence>
<evidence type="ECO:0000313" key="1">
    <source>
        <dbReference type="EMBL" id="GBM77768.1"/>
    </source>
</evidence>
<dbReference type="EMBL" id="BGPR01106885">
    <property type="protein sequence ID" value="GBM77768.1"/>
    <property type="molecule type" value="Genomic_DNA"/>
</dbReference>
<comment type="caution">
    <text evidence="1">The sequence shown here is derived from an EMBL/GenBank/DDBJ whole genome shotgun (WGS) entry which is preliminary data.</text>
</comment>
<keyword evidence="2" id="KW-1185">Reference proteome</keyword>
<name>A0A4Y2IJ77_ARAVE</name>